<proteinExistence type="predicted"/>
<gene>
    <name evidence="2" type="primary">LOC113717158</name>
</gene>
<evidence type="ECO:0000313" key="2">
    <source>
        <dbReference type="RefSeq" id="XP_027097632.1"/>
    </source>
</evidence>
<dbReference type="PANTHER" id="PTHR35100">
    <property type="entry name" value="FOLD PROTEIN"/>
    <property type="match status" value="1"/>
</dbReference>
<dbReference type="Proteomes" id="UP001652660">
    <property type="component" value="Chromosome 11c"/>
</dbReference>
<accession>A0A6P6V6U0</accession>
<dbReference type="GeneID" id="113717158"/>
<organism evidence="1 2">
    <name type="scientific">Coffea arabica</name>
    <name type="common">Arabian coffee</name>
    <dbReference type="NCBI Taxonomy" id="13443"/>
    <lineage>
        <taxon>Eukaryota</taxon>
        <taxon>Viridiplantae</taxon>
        <taxon>Streptophyta</taxon>
        <taxon>Embryophyta</taxon>
        <taxon>Tracheophyta</taxon>
        <taxon>Spermatophyta</taxon>
        <taxon>Magnoliopsida</taxon>
        <taxon>eudicotyledons</taxon>
        <taxon>Gunneridae</taxon>
        <taxon>Pentapetalae</taxon>
        <taxon>asterids</taxon>
        <taxon>lamiids</taxon>
        <taxon>Gentianales</taxon>
        <taxon>Rubiaceae</taxon>
        <taxon>Ixoroideae</taxon>
        <taxon>Gardenieae complex</taxon>
        <taxon>Bertiereae - Coffeeae clade</taxon>
        <taxon>Coffeeae</taxon>
        <taxon>Coffea</taxon>
    </lineage>
</organism>
<evidence type="ECO:0000313" key="1">
    <source>
        <dbReference type="Proteomes" id="UP001652660"/>
    </source>
</evidence>
<dbReference type="RefSeq" id="XP_027097632.1">
    <property type="nucleotide sequence ID" value="XM_027241831.2"/>
</dbReference>
<dbReference type="AlphaFoldDB" id="A0A6P6V6U0"/>
<keyword evidence="1" id="KW-1185">Reference proteome</keyword>
<reference evidence="2" key="2">
    <citation type="submission" date="2025-08" db="UniProtKB">
        <authorList>
            <consortium name="RefSeq"/>
        </authorList>
    </citation>
    <scope>IDENTIFICATION</scope>
    <source>
        <tissue evidence="2">Leaves</tissue>
    </source>
</reference>
<name>A0A6P6V6U0_COFAR</name>
<dbReference type="PANTHER" id="PTHR35100:SF1">
    <property type="entry name" value="F15H11.13 PROTEIN"/>
    <property type="match status" value="1"/>
</dbReference>
<sequence length="204" mass="22264">MSDQSALMPIKALEGIHGVQLVPNSPFTFEVIKHEDLQQSTCESLTVGTSQQLILQRAWQQRPPCLRPIHSCASGDKTIVERIANVLTSLPFIALGLQAPRKNLNCKLYANSLIGVGLASSLYHASRGKLRKYLRWADYTMIATTTVCLSSALRTENPKLLMAASAVFLPIQPLMVSAVHTGMMEHYSGCGSPIVELQKTISSS</sequence>
<reference evidence="1" key="1">
    <citation type="journal article" date="2025" name="Foods">
        <title>Unveiling the Microbial Signatures of Arabica Coffee Cherries: Insights into Ripeness Specific Diversity, Functional Traits, and Implications for Quality and Safety.</title>
        <authorList>
            <consortium name="RefSeq"/>
            <person name="Tenea G.N."/>
            <person name="Cifuentes V."/>
            <person name="Reyes P."/>
            <person name="Cevallos-Vallejos M."/>
        </authorList>
    </citation>
    <scope>NUCLEOTIDE SEQUENCE [LARGE SCALE GENOMIC DNA]</scope>
</reference>
<protein>
    <submittedName>
        <fullName evidence="2">Uncharacterized protein isoform X2</fullName>
    </submittedName>
</protein>